<feature type="compositionally biased region" description="Polar residues" evidence="1">
    <location>
        <begin position="189"/>
        <end position="202"/>
    </location>
</feature>
<name>A0AAN6LS76_9PLEO</name>
<comment type="caution">
    <text evidence="2">The sequence shown here is derived from an EMBL/GenBank/DDBJ whole genome shotgun (WGS) entry which is preliminary data.</text>
</comment>
<evidence type="ECO:0000256" key="1">
    <source>
        <dbReference type="SAM" id="MobiDB-lite"/>
    </source>
</evidence>
<keyword evidence="3" id="KW-1185">Reference proteome</keyword>
<reference evidence="2 3" key="1">
    <citation type="submission" date="2021-02" db="EMBL/GenBank/DDBJ databases">
        <title>Genome assembly of Pseudopithomyces chartarum.</title>
        <authorList>
            <person name="Jauregui R."/>
            <person name="Singh J."/>
            <person name="Voisey C."/>
        </authorList>
    </citation>
    <scope>NUCLEOTIDE SEQUENCE [LARGE SCALE GENOMIC DNA]</scope>
    <source>
        <strain evidence="2 3">AGR01</strain>
    </source>
</reference>
<gene>
    <name evidence="2" type="ORF">GRF29_161g263335</name>
</gene>
<protein>
    <submittedName>
        <fullName evidence="2">Uncharacterized protein</fullName>
    </submittedName>
</protein>
<dbReference type="AlphaFoldDB" id="A0AAN6LS76"/>
<organism evidence="2 3">
    <name type="scientific">Pseudopithomyces chartarum</name>
    <dbReference type="NCBI Taxonomy" id="1892770"/>
    <lineage>
        <taxon>Eukaryota</taxon>
        <taxon>Fungi</taxon>
        <taxon>Dikarya</taxon>
        <taxon>Ascomycota</taxon>
        <taxon>Pezizomycotina</taxon>
        <taxon>Dothideomycetes</taxon>
        <taxon>Pleosporomycetidae</taxon>
        <taxon>Pleosporales</taxon>
        <taxon>Massarineae</taxon>
        <taxon>Didymosphaeriaceae</taxon>
        <taxon>Pseudopithomyces</taxon>
    </lineage>
</organism>
<evidence type="ECO:0000313" key="3">
    <source>
        <dbReference type="Proteomes" id="UP001280581"/>
    </source>
</evidence>
<accession>A0AAN6LS76</accession>
<dbReference type="Proteomes" id="UP001280581">
    <property type="component" value="Unassembled WGS sequence"/>
</dbReference>
<sequence>MDFILRQQATSDELPPWAGIIFKDPVDSDTLSEKLRAAYPSCRTLRERKHQAAIDFLQEELHRMQYGTPIASVTRTGSFSSPAVEESYRNRPEVVMDNLSEEGNGQRNPECISIVPFEPLASPKRRETGVDGCQTISNVQQSKPKALAVNAQQSSTDYNDIPRTNQKLVKLENASDVHQVNTHKEHSRLQPNNSSYGASNNRNVDLVNNAPRDEASDTEYVHSQDLSTHLGMGLGNIPSSWTAFPSGDTVGPTFSGYAPDTNHALPAPQTGHLEEYPFQPGLELYPDSWNVGHNVPNSTQPPT</sequence>
<feature type="region of interest" description="Disordered" evidence="1">
    <location>
        <begin position="179"/>
        <end position="202"/>
    </location>
</feature>
<dbReference type="EMBL" id="WVTA01000014">
    <property type="protein sequence ID" value="KAK3202138.1"/>
    <property type="molecule type" value="Genomic_DNA"/>
</dbReference>
<evidence type="ECO:0000313" key="2">
    <source>
        <dbReference type="EMBL" id="KAK3202138.1"/>
    </source>
</evidence>
<proteinExistence type="predicted"/>